<evidence type="ECO:0000256" key="5">
    <source>
        <dbReference type="ARBA" id="ARBA00022722"/>
    </source>
</evidence>
<dbReference type="PROSITE" id="PS00517">
    <property type="entry name" value="RNASE_3_1"/>
    <property type="match status" value="1"/>
</dbReference>
<gene>
    <name evidence="9 12" type="primary">rnc</name>
    <name evidence="12" type="ORF">DGI_0117</name>
</gene>
<keyword evidence="8 9" id="KW-0694">RNA-binding</keyword>
<dbReference type="PANTHER" id="PTHR11207:SF0">
    <property type="entry name" value="RIBONUCLEASE 3"/>
    <property type="match status" value="1"/>
</dbReference>
<dbReference type="GO" id="GO:0005737">
    <property type="term" value="C:cytoplasm"/>
    <property type="evidence" value="ECO:0007669"/>
    <property type="project" value="UniProtKB-SubCell"/>
</dbReference>
<comment type="function">
    <text evidence="9">Digests double-stranded RNA. Involved in the processing of primary rRNA transcript to yield the immediate precursors to the large and small rRNAs (23S and 16S). Processes some mRNAs, and tRNAs when they are encoded in the rRNA operon. Processes pre-crRNA and tracrRNA of type II CRISPR loci if present in the organism.</text>
</comment>
<dbReference type="SMART" id="SM00358">
    <property type="entry name" value="DSRM"/>
    <property type="match status" value="1"/>
</dbReference>
<reference evidence="13" key="2">
    <citation type="submission" date="2013-07" db="EMBL/GenBank/DDBJ databases">
        <authorList>
            <person name="Morais-Silva F.O."/>
            <person name="Rezende A.M."/>
            <person name="Pimentel C."/>
            <person name="Resende D.M."/>
            <person name="Santos C.I."/>
            <person name="Clemente C."/>
            <person name="de Oliveira L.M."/>
            <person name="da Silva S.M."/>
            <person name="Costa D.A."/>
            <person name="Varela-Raposo A."/>
            <person name="Horacio E.C.A."/>
            <person name="Matos M."/>
            <person name="Flores O."/>
            <person name="Ruiz J.C."/>
            <person name="Rodrigues-Pousada C."/>
        </authorList>
    </citation>
    <scope>NUCLEOTIDE SEQUENCE [LARGE SCALE GENOMIC DNA]</scope>
    <source>
        <strain evidence="13">ATCC 19364 / DSM 1382 / NCIMB 9332 / VKM B-1759</strain>
    </source>
</reference>
<dbReference type="CDD" id="cd10845">
    <property type="entry name" value="DSRM_RNAse_III_family"/>
    <property type="match status" value="1"/>
</dbReference>
<dbReference type="EC" id="3.1.26.3" evidence="9"/>
<keyword evidence="13" id="KW-1185">Reference proteome</keyword>
<evidence type="ECO:0000256" key="4">
    <source>
        <dbReference type="ARBA" id="ARBA00022664"/>
    </source>
</evidence>
<dbReference type="KEGG" id="dgg:DGI_0117"/>
<dbReference type="GO" id="GO:0004525">
    <property type="term" value="F:ribonuclease III activity"/>
    <property type="evidence" value="ECO:0007669"/>
    <property type="project" value="UniProtKB-UniRule"/>
</dbReference>
<evidence type="ECO:0000313" key="13">
    <source>
        <dbReference type="Proteomes" id="UP000016587"/>
    </source>
</evidence>
<feature type="domain" description="RNase III" evidence="11">
    <location>
        <begin position="1"/>
        <end position="127"/>
    </location>
</feature>
<dbReference type="GO" id="GO:0003725">
    <property type="term" value="F:double-stranded RNA binding"/>
    <property type="evidence" value="ECO:0007669"/>
    <property type="project" value="TreeGrafter"/>
</dbReference>
<evidence type="ECO:0000313" key="12">
    <source>
        <dbReference type="EMBL" id="AGW12054.1"/>
    </source>
</evidence>
<reference evidence="12 13" key="1">
    <citation type="journal article" date="2013" name="J. Bacteriol.">
        <title>Roles of HynAB and Ech, the only two hydrogenases found in the model sulfate reducer Desulfovibrio gigas.</title>
        <authorList>
            <person name="Morais-Silva F.O."/>
            <person name="Santos C.I."/>
            <person name="Rodrigues R."/>
            <person name="Pereira I.A."/>
            <person name="Rodrigues-Pousada C."/>
        </authorList>
    </citation>
    <scope>NUCLEOTIDE SEQUENCE [LARGE SCALE GENOMIC DNA]</scope>
    <source>
        <strain evidence="13">ATCC 19364 / DSM 1382 / NCIMB 9332 / VKM B-1759</strain>
    </source>
</reference>
<dbReference type="GO" id="GO:0010468">
    <property type="term" value="P:regulation of gene expression"/>
    <property type="evidence" value="ECO:0007669"/>
    <property type="project" value="TreeGrafter"/>
</dbReference>
<evidence type="ECO:0000259" key="11">
    <source>
        <dbReference type="PROSITE" id="PS50142"/>
    </source>
</evidence>
<dbReference type="GO" id="GO:0006364">
    <property type="term" value="P:rRNA processing"/>
    <property type="evidence" value="ECO:0007669"/>
    <property type="project" value="UniProtKB-UniRule"/>
</dbReference>
<dbReference type="Gene3D" id="1.10.1520.10">
    <property type="entry name" value="Ribonuclease III domain"/>
    <property type="match status" value="1"/>
</dbReference>
<feature type="active site" evidence="9">
    <location>
        <position position="44"/>
    </location>
</feature>
<dbReference type="InterPro" id="IPR014720">
    <property type="entry name" value="dsRBD_dom"/>
</dbReference>
<keyword evidence="9" id="KW-0699">rRNA-binding</keyword>
<proteinExistence type="inferred from homology"/>
<dbReference type="HOGENOM" id="CLU_000907_1_3_7"/>
<dbReference type="InterPro" id="IPR036389">
    <property type="entry name" value="RNase_III_sf"/>
</dbReference>
<feature type="binding site" evidence="9">
    <location>
        <position position="113"/>
    </location>
    <ligand>
        <name>Mg(2+)</name>
        <dbReference type="ChEBI" id="CHEBI:18420"/>
    </ligand>
</feature>
<keyword evidence="5 9" id="KW-0540">Nuclease</keyword>
<evidence type="ECO:0000256" key="1">
    <source>
        <dbReference type="ARBA" id="ARBA00000109"/>
    </source>
</evidence>
<dbReference type="EMBL" id="CP006585">
    <property type="protein sequence ID" value="AGW12054.1"/>
    <property type="molecule type" value="Genomic_DNA"/>
</dbReference>
<keyword evidence="9" id="KW-0460">Magnesium</keyword>
<evidence type="ECO:0000256" key="9">
    <source>
        <dbReference type="HAMAP-Rule" id="MF_00104"/>
    </source>
</evidence>
<feature type="domain" description="DRBM" evidence="10">
    <location>
        <begin position="154"/>
        <end position="223"/>
    </location>
</feature>
<evidence type="ECO:0000259" key="10">
    <source>
        <dbReference type="PROSITE" id="PS50137"/>
    </source>
</evidence>
<dbReference type="Proteomes" id="UP000016587">
    <property type="component" value="Chromosome"/>
</dbReference>
<dbReference type="PANTHER" id="PTHR11207">
    <property type="entry name" value="RIBONUCLEASE III"/>
    <property type="match status" value="1"/>
</dbReference>
<name>T2G7A5_MEGG1</name>
<comment type="subunit">
    <text evidence="9">Homodimer.</text>
</comment>
<dbReference type="SUPFAM" id="SSF54768">
    <property type="entry name" value="dsRNA-binding domain-like"/>
    <property type="match status" value="1"/>
</dbReference>
<dbReference type="PROSITE" id="PS50142">
    <property type="entry name" value="RNASE_3_2"/>
    <property type="match status" value="1"/>
</dbReference>
<comment type="subcellular location">
    <subcellularLocation>
        <location evidence="9">Cytoplasm</location>
    </subcellularLocation>
</comment>
<evidence type="ECO:0000256" key="8">
    <source>
        <dbReference type="ARBA" id="ARBA00022884"/>
    </source>
</evidence>
<dbReference type="CDD" id="cd00593">
    <property type="entry name" value="RIBOc"/>
    <property type="match status" value="1"/>
</dbReference>
<dbReference type="GO" id="GO:0019843">
    <property type="term" value="F:rRNA binding"/>
    <property type="evidence" value="ECO:0007669"/>
    <property type="project" value="UniProtKB-KW"/>
</dbReference>
<dbReference type="GO" id="GO:0046872">
    <property type="term" value="F:metal ion binding"/>
    <property type="evidence" value="ECO:0007669"/>
    <property type="project" value="UniProtKB-KW"/>
</dbReference>
<dbReference type="GO" id="GO:0006397">
    <property type="term" value="P:mRNA processing"/>
    <property type="evidence" value="ECO:0007669"/>
    <property type="project" value="UniProtKB-UniRule"/>
</dbReference>
<comment type="similarity">
    <text evidence="2">Belongs to the ribonuclease III family.</text>
</comment>
<dbReference type="SUPFAM" id="SSF69065">
    <property type="entry name" value="RNase III domain-like"/>
    <property type="match status" value="1"/>
</dbReference>
<keyword evidence="6 9" id="KW-0255">Endonuclease</keyword>
<dbReference type="PROSITE" id="PS50137">
    <property type="entry name" value="DS_RBD"/>
    <property type="match status" value="1"/>
</dbReference>
<accession>T2G7A5</accession>
<dbReference type="InterPro" id="IPR011907">
    <property type="entry name" value="RNase_III"/>
</dbReference>
<dbReference type="SMART" id="SM00535">
    <property type="entry name" value="RIBOc"/>
    <property type="match status" value="1"/>
</dbReference>
<evidence type="ECO:0000256" key="3">
    <source>
        <dbReference type="ARBA" id="ARBA00022552"/>
    </source>
</evidence>
<dbReference type="Pfam" id="PF14622">
    <property type="entry name" value="Ribonucleas_3_3"/>
    <property type="match status" value="1"/>
</dbReference>
<dbReference type="InterPro" id="IPR000999">
    <property type="entry name" value="RNase_III_dom"/>
</dbReference>
<keyword evidence="9" id="KW-0963">Cytoplasm</keyword>
<dbReference type="FunFam" id="1.10.1520.10:FF:000001">
    <property type="entry name" value="Ribonuclease 3"/>
    <property type="match status" value="1"/>
</dbReference>
<evidence type="ECO:0000256" key="6">
    <source>
        <dbReference type="ARBA" id="ARBA00022759"/>
    </source>
</evidence>
<dbReference type="Pfam" id="PF00035">
    <property type="entry name" value="dsrm"/>
    <property type="match status" value="1"/>
</dbReference>
<sequence>MFQHRIHYPFREVKLLDQALTHSSWANEHGGKWPHNERLEFLGDAVLELCVTQELFERFPHVREGELTRMRSRLVSQPALSGLAREIGLETCLRLGKGEESQGGRDRASLLADAMEAVIGAVFLDGGFEAVRTFLRALFAERWPADVERKKEKDYKSHLQELTQRLYRERPGYALLEAAGPEHAKVFAVLLTLPTGETVTAQGPSLKRAEQAAAKAAIARLEQDGTG</sequence>
<dbReference type="GO" id="GO:0008033">
    <property type="term" value="P:tRNA processing"/>
    <property type="evidence" value="ECO:0007669"/>
    <property type="project" value="UniProtKB-KW"/>
</dbReference>
<dbReference type="AlphaFoldDB" id="T2G7A5"/>
<feature type="binding site" evidence="9">
    <location>
        <position position="116"/>
    </location>
    <ligand>
        <name>Mg(2+)</name>
        <dbReference type="ChEBI" id="CHEBI:18420"/>
    </ligand>
</feature>
<dbReference type="HAMAP" id="MF_00104">
    <property type="entry name" value="RNase_III"/>
    <property type="match status" value="1"/>
</dbReference>
<dbReference type="NCBIfam" id="TIGR02191">
    <property type="entry name" value="RNaseIII"/>
    <property type="match status" value="1"/>
</dbReference>
<keyword evidence="9" id="KW-0819">tRNA processing</keyword>
<dbReference type="eggNOG" id="COG0571">
    <property type="taxonomic scope" value="Bacteria"/>
</dbReference>
<feature type="binding site" evidence="9">
    <location>
        <position position="40"/>
    </location>
    <ligand>
        <name>Mg(2+)</name>
        <dbReference type="ChEBI" id="CHEBI:18420"/>
    </ligand>
</feature>
<comment type="catalytic activity">
    <reaction evidence="1 9">
        <text>Endonucleolytic cleavage to 5'-phosphomonoester.</text>
        <dbReference type="EC" id="3.1.26.3"/>
    </reaction>
</comment>
<keyword evidence="3 9" id="KW-0698">rRNA processing</keyword>
<organism evidence="12 13">
    <name type="scientific">Megalodesulfovibrio gigas (strain ATCC 19364 / DSM 1382 / NCIMB 9332 / VKM B-1759)</name>
    <name type="common">Desulfovibrio gigas</name>
    <dbReference type="NCBI Taxonomy" id="1121448"/>
    <lineage>
        <taxon>Bacteria</taxon>
        <taxon>Pseudomonadati</taxon>
        <taxon>Thermodesulfobacteriota</taxon>
        <taxon>Desulfovibrionia</taxon>
        <taxon>Desulfovibrionales</taxon>
        <taxon>Desulfovibrionaceae</taxon>
        <taxon>Megalodesulfovibrio</taxon>
    </lineage>
</organism>
<feature type="active site" evidence="9">
    <location>
        <position position="116"/>
    </location>
</feature>
<protein>
    <recommendedName>
        <fullName evidence="9">Ribonuclease 3</fullName>
        <ecNumber evidence="9">3.1.26.3</ecNumber>
    </recommendedName>
    <alternativeName>
        <fullName evidence="9">Ribonuclease III</fullName>
        <shortName evidence="9">RNase III</shortName>
    </alternativeName>
</protein>
<comment type="cofactor">
    <cofactor evidence="9">
        <name>Mg(2+)</name>
        <dbReference type="ChEBI" id="CHEBI:18420"/>
    </cofactor>
</comment>
<dbReference type="PATRIC" id="fig|1121448.10.peg.117"/>
<dbReference type="Gene3D" id="3.30.160.20">
    <property type="match status" value="1"/>
</dbReference>
<dbReference type="STRING" id="1121448.DGI_0117"/>
<evidence type="ECO:0000256" key="7">
    <source>
        <dbReference type="ARBA" id="ARBA00022801"/>
    </source>
</evidence>
<keyword evidence="9" id="KW-0479">Metal-binding</keyword>
<evidence type="ECO:0000256" key="2">
    <source>
        <dbReference type="ARBA" id="ARBA00010183"/>
    </source>
</evidence>
<dbReference type="OrthoDB" id="9805026at2"/>
<keyword evidence="7 9" id="KW-0378">Hydrolase</keyword>
<keyword evidence="4 9" id="KW-0507">mRNA processing</keyword>